<name>A0AAD9NS95_RIDPI</name>
<comment type="caution">
    <text evidence="1">The sequence shown here is derived from an EMBL/GenBank/DDBJ whole genome shotgun (WGS) entry which is preliminary data.</text>
</comment>
<gene>
    <name evidence="1" type="ORF">NP493_529g00028</name>
</gene>
<dbReference type="AlphaFoldDB" id="A0AAD9NS95"/>
<sequence>MTSASLLSLRGISSESTDVVIVASCSKLSRDTDEGNPRSSESVMMPVLLTLCTIWHDASTLSESADLCMAPSESTDFCMMLSESTDRCMLTSSRESADACIGSSGFCAAINSPSMAVSPCGTSWSVSPVLGHGSMGWSNSKDSADMAMTESWSWRESVSSGPDRLADSLSWRESASTSCVCISAGTSTPSAFLSPDRLCL</sequence>
<organism evidence="1 2">
    <name type="scientific">Ridgeia piscesae</name>
    <name type="common">Tubeworm</name>
    <dbReference type="NCBI Taxonomy" id="27915"/>
    <lineage>
        <taxon>Eukaryota</taxon>
        <taxon>Metazoa</taxon>
        <taxon>Spiralia</taxon>
        <taxon>Lophotrochozoa</taxon>
        <taxon>Annelida</taxon>
        <taxon>Polychaeta</taxon>
        <taxon>Sedentaria</taxon>
        <taxon>Canalipalpata</taxon>
        <taxon>Sabellida</taxon>
        <taxon>Siboglinidae</taxon>
        <taxon>Ridgeia</taxon>
    </lineage>
</organism>
<reference evidence="1" key="1">
    <citation type="journal article" date="2023" name="Mol. Biol. Evol.">
        <title>Third-Generation Sequencing Reveals the Adaptive Role of the Epigenome in Three Deep-Sea Polychaetes.</title>
        <authorList>
            <person name="Perez M."/>
            <person name="Aroh O."/>
            <person name="Sun Y."/>
            <person name="Lan Y."/>
            <person name="Juniper S.K."/>
            <person name="Young C.R."/>
            <person name="Angers B."/>
            <person name="Qian P.Y."/>
        </authorList>
    </citation>
    <scope>NUCLEOTIDE SEQUENCE</scope>
    <source>
        <strain evidence="1">R07B-5</strain>
    </source>
</reference>
<dbReference type="EMBL" id="JAODUO010000530">
    <property type="protein sequence ID" value="KAK2178736.1"/>
    <property type="molecule type" value="Genomic_DNA"/>
</dbReference>
<evidence type="ECO:0000313" key="1">
    <source>
        <dbReference type="EMBL" id="KAK2178736.1"/>
    </source>
</evidence>
<accession>A0AAD9NS95</accession>
<proteinExistence type="predicted"/>
<evidence type="ECO:0000313" key="2">
    <source>
        <dbReference type="Proteomes" id="UP001209878"/>
    </source>
</evidence>
<protein>
    <submittedName>
        <fullName evidence="1">Uncharacterized protein</fullName>
    </submittedName>
</protein>
<dbReference type="Proteomes" id="UP001209878">
    <property type="component" value="Unassembled WGS sequence"/>
</dbReference>
<keyword evidence="2" id="KW-1185">Reference proteome</keyword>